<proteinExistence type="inferred from homology"/>
<dbReference type="Proteomes" id="UP000030008">
    <property type="component" value="Unassembled WGS sequence"/>
</dbReference>
<evidence type="ECO:0000259" key="2">
    <source>
        <dbReference type="Pfam" id="PF01074"/>
    </source>
</evidence>
<dbReference type="InterPro" id="IPR000602">
    <property type="entry name" value="Glyco_hydro_38_N"/>
</dbReference>
<accession>A0A099IBJ7</accession>
<dbReference type="InterPro" id="IPR027291">
    <property type="entry name" value="Glyco_hydro_38_N_sf"/>
</dbReference>
<sequence>MKKTAHCIHHTHWDLIWYFTAQDATVQLCYNMKEMLEGFRSGRITDFFFDGQSAPMDEYRKLHPEDEAYIRTLVTDKKLVIGPFHSQLDCFICNGESVINNLRLGMQSAENLGYVSRVAYLPDSFGHSWDFPKIFHQFGIKDFVITRGVGDDYKLGSEFYMKSNDGSELLVCTMIAGYGYGCYAFRNGTLFDESALDYNKISVQSLIDRLLSYSTLDHEFVFPLGFDQNPAMLDIPKRIAEYNAKQTDIAFVSTTWQDFCNRVREHGHNLKCHEHELFSTQYHRVHRSIFSARADIKALQDACERKITYGLQPLMSMLDAQGIPYDHGLIDEIWNRLLRCQTHSSATLTDETNDYIQQETQNAYNLITSQTVFLMKLLSLSVQKREDGYPLLVCNTLPYTRTQTLHTTVQTGKPDFRILLDGKELPYTRAGTVKKNCGVLRKDIRDMDPKGYFYETEIILQIDHMKGFSYRTLYIQDIDQPSVSYELAQVPYIENNRFRIHKDEEGVHIFDYRSHREHRSAIYLEESGDEGDSFDYSPPEYDWILTDYFEHAEVSCVQNMTYSCMTLTGTMEIPQNLKNRKDRIRNSGMRYKIKLELIDKNNIRISGTIDNHAMDHRVRLVFTGQAPHTYSLAGTQYSYIKRESTPAALKTWKADGWFEEPSPTWPLLNYVSVEDDEVMTVMTKSSKEYELIDEGNKDIAVVLFRSYGAMGYPDLHRRPGRPSGLDYMIFQTPKCQMLKENSFDLALTWYESYDGNRICQDYIQYACPQLCFEGQHFDKSVHPISYFPTNPPEQRLPDSWSFLNMDELQGCFGSLVKEKDYWLLRLYNNEIEPVSCGIIHSDEALVYTLTTLDHTIHKPLSNELEPLCKGELRMIQIERT</sequence>
<feature type="domain" description="Glycoside hydrolase family 38 N-terminal" evidence="2">
    <location>
        <begin position="5"/>
        <end position="270"/>
    </location>
</feature>
<dbReference type="Pfam" id="PF01074">
    <property type="entry name" value="Glyco_hydro_38N"/>
    <property type="match status" value="1"/>
</dbReference>
<dbReference type="GO" id="GO:0009313">
    <property type="term" value="P:oligosaccharide catabolic process"/>
    <property type="evidence" value="ECO:0007669"/>
    <property type="project" value="TreeGrafter"/>
</dbReference>
<name>A0A099IBJ7_CLOIN</name>
<organism evidence="3 4">
    <name type="scientific">Clostridium innocuum</name>
    <dbReference type="NCBI Taxonomy" id="1522"/>
    <lineage>
        <taxon>Bacteria</taxon>
        <taxon>Bacillati</taxon>
        <taxon>Bacillota</taxon>
        <taxon>Clostridia</taxon>
        <taxon>Eubacteriales</taxon>
        <taxon>Clostridiaceae</taxon>
        <taxon>Clostridium</taxon>
    </lineage>
</organism>
<dbReference type="Gene3D" id="3.20.110.10">
    <property type="entry name" value="Glycoside hydrolase 38, N terminal domain"/>
    <property type="match status" value="1"/>
</dbReference>
<gene>
    <name evidence="3" type="ORF">CIAN88_04040</name>
</gene>
<dbReference type="PANTHER" id="PTHR46017">
    <property type="entry name" value="ALPHA-MANNOSIDASE 2C1"/>
    <property type="match status" value="1"/>
</dbReference>
<comment type="similarity">
    <text evidence="1">Belongs to the glycosyl hydrolase 38 family.</text>
</comment>
<dbReference type="InterPro" id="IPR011013">
    <property type="entry name" value="Gal_mutarotase_sf_dom"/>
</dbReference>
<dbReference type="SUPFAM" id="SSF88713">
    <property type="entry name" value="Glycoside hydrolase/deacetylase"/>
    <property type="match status" value="1"/>
</dbReference>
<dbReference type="AlphaFoldDB" id="A0A099IBJ7"/>
<dbReference type="EMBL" id="JQIF01000017">
    <property type="protein sequence ID" value="KGJ54318.1"/>
    <property type="molecule type" value="Genomic_DNA"/>
</dbReference>
<dbReference type="GO" id="GO:0006013">
    <property type="term" value="P:mannose metabolic process"/>
    <property type="evidence" value="ECO:0007669"/>
    <property type="project" value="InterPro"/>
</dbReference>
<dbReference type="RefSeq" id="WP_044904207.1">
    <property type="nucleotide sequence ID" value="NZ_JQIF01000017.1"/>
</dbReference>
<evidence type="ECO:0000313" key="3">
    <source>
        <dbReference type="EMBL" id="KGJ54318.1"/>
    </source>
</evidence>
<dbReference type="InterPro" id="IPR037094">
    <property type="entry name" value="Glyco_hydro_38_cen_sf"/>
</dbReference>
<evidence type="ECO:0000256" key="1">
    <source>
        <dbReference type="ARBA" id="ARBA00009792"/>
    </source>
</evidence>
<dbReference type="SUPFAM" id="SSF74650">
    <property type="entry name" value="Galactose mutarotase-like"/>
    <property type="match status" value="1"/>
</dbReference>
<evidence type="ECO:0000313" key="4">
    <source>
        <dbReference type="Proteomes" id="UP000030008"/>
    </source>
</evidence>
<dbReference type="GO" id="GO:0004559">
    <property type="term" value="F:alpha-mannosidase activity"/>
    <property type="evidence" value="ECO:0007669"/>
    <property type="project" value="InterPro"/>
</dbReference>
<comment type="caution">
    <text evidence="3">The sequence shown here is derived from an EMBL/GenBank/DDBJ whole genome shotgun (WGS) entry which is preliminary data.</text>
</comment>
<dbReference type="GO" id="GO:0030246">
    <property type="term" value="F:carbohydrate binding"/>
    <property type="evidence" value="ECO:0007669"/>
    <property type="project" value="InterPro"/>
</dbReference>
<dbReference type="InterPro" id="IPR011330">
    <property type="entry name" value="Glyco_hydro/deAcase_b/a-brl"/>
</dbReference>
<reference evidence="3 4" key="1">
    <citation type="submission" date="2014-08" db="EMBL/GenBank/DDBJ databases">
        <title>Clostridium innocuum, an unnegligible vancomycin-resistant pathogen causing extra-intestinal infections.</title>
        <authorList>
            <person name="Feng Y."/>
            <person name="Chiu C.-H."/>
        </authorList>
    </citation>
    <scope>NUCLEOTIDE SEQUENCE [LARGE SCALE GENOMIC DNA]</scope>
    <source>
        <strain evidence="3 4">AN88</strain>
    </source>
</reference>
<dbReference type="Gene3D" id="2.70.98.30">
    <property type="entry name" value="Golgi alpha-mannosidase II, domain 4"/>
    <property type="match status" value="1"/>
</dbReference>
<dbReference type="Gene3D" id="1.20.1270.50">
    <property type="entry name" value="Glycoside hydrolase family 38, central domain"/>
    <property type="match status" value="1"/>
</dbReference>
<protein>
    <recommendedName>
        <fullName evidence="2">Glycoside hydrolase family 38 N-terminal domain-containing protein</fullName>
    </recommendedName>
</protein>
<dbReference type="PANTHER" id="PTHR46017:SF2">
    <property type="entry name" value="MANNOSYLGLYCERATE HYDROLASE"/>
    <property type="match status" value="1"/>
</dbReference>